<comment type="caution">
    <text evidence="2">The sequence shown here is derived from an EMBL/GenBank/DDBJ whole genome shotgun (WGS) entry which is preliminary data.</text>
</comment>
<gene>
    <name evidence="2" type="ORF">G6047_15665</name>
</gene>
<proteinExistence type="predicted"/>
<dbReference type="Proteomes" id="UP000712080">
    <property type="component" value="Unassembled WGS sequence"/>
</dbReference>
<dbReference type="GO" id="GO:0016757">
    <property type="term" value="F:glycosyltransferase activity"/>
    <property type="evidence" value="ECO:0007669"/>
    <property type="project" value="TreeGrafter"/>
</dbReference>
<evidence type="ECO:0000313" key="2">
    <source>
        <dbReference type="EMBL" id="NMH29476.1"/>
    </source>
</evidence>
<dbReference type="AlphaFoldDB" id="A0A972FNV6"/>
<sequence>MRTVLIAHNYSTDSFAAMSHELAHYLARQGFRVIFVSHRPYFKEPFHANVSPGEVIVYSWPTQNRPGSMADFYWFAKLFNKYKPQNVIGHFVGANIVIPVAKILSLGRCKTIGHYHTIHFFEKSKSLFQRIKELRKRVLYHVFCDTIVCPSAVAQRDLKQNFNYTKTHVLLNPLPDRFKGSSSVKSQDTIILVYLGRMLRSKGVEVLLKAFGNHIRKFPQSKLRLTLAGPGQKEEIESMLTLAPTAIYDGVKDYSEIDSYLRTADFVILPSLADTLPLVGVEALMNKVPLLISTLAGISEYLEEDRECLKFYPDVDSIQNLLERVELESFDWHRLQSNSRLTYKDLFSMESYCAKFLGLLS</sequence>
<accession>A0A972FNV6</accession>
<keyword evidence="3" id="KW-1185">Reference proteome</keyword>
<organism evidence="2 3">
    <name type="scientific">Flavobacterium silvaticum</name>
    <dbReference type="NCBI Taxonomy" id="1852020"/>
    <lineage>
        <taxon>Bacteria</taxon>
        <taxon>Pseudomonadati</taxon>
        <taxon>Bacteroidota</taxon>
        <taxon>Flavobacteriia</taxon>
        <taxon>Flavobacteriales</taxon>
        <taxon>Flavobacteriaceae</taxon>
        <taxon>Flavobacterium</taxon>
    </lineage>
</organism>
<dbReference type="PANTHER" id="PTHR45947:SF3">
    <property type="entry name" value="SULFOQUINOVOSYL TRANSFERASE SQD2"/>
    <property type="match status" value="1"/>
</dbReference>
<dbReference type="Gene3D" id="3.40.50.2000">
    <property type="entry name" value="Glycogen Phosphorylase B"/>
    <property type="match status" value="2"/>
</dbReference>
<dbReference type="RefSeq" id="WP_169528564.1">
    <property type="nucleotide sequence ID" value="NZ_JAAMPU010000108.1"/>
</dbReference>
<dbReference type="CDD" id="cd03801">
    <property type="entry name" value="GT4_PimA-like"/>
    <property type="match status" value="1"/>
</dbReference>
<dbReference type="Pfam" id="PF13439">
    <property type="entry name" value="Glyco_transf_4"/>
    <property type="match status" value="1"/>
</dbReference>
<evidence type="ECO:0000313" key="3">
    <source>
        <dbReference type="Proteomes" id="UP000712080"/>
    </source>
</evidence>
<protein>
    <submittedName>
        <fullName evidence="2">Glycosyltransferase family 4 protein</fullName>
    </submittedName>
</protein>
<name>A0A972FNV6_9FLAO</name>
<dbReference type="InterPro" id="IPR050194">
    <property type="entry name" value="Glycosyltransferase_grp1"/>
</dbReference>
<dbReference type="Pfam" id="PF13692">
    <property type="entry name" value="Glyco_trans_1_4"/>
    <property type="match status" value="1"/>
</dbReference>
<feature type="domain" description="Glycosyltransferase subfamily 4-like N-terminal" evidence="1">
    <location>
        <begin position="20"/>
        <end position="172"/>
    </location>
</feature>
<dbReference type="EMBL" id="JAAMPU010000108">
    <property type="protein sequence ID" value="NMH29476.1"/>
    <property type="molecule type" value="Genomic_DNA"/>
</dbReference>
<dbReference type="PANTHER" id="PTHR45947">
    <property type="entry name" value="SULFOQUINOVOSYL TRANSFERASE SQD2"/>
    <property type="match status" value="1"/>
</dbReference>
<dbReference type="InterPro" id="IPR028098">
    <property type="entry name" value="Glyco_trans_4-like_N"/>
</dbReference>
<reference evidence="2" key="1">
    <citation type="submission" date="2020-02" db="EMBL/GenBank/DDBJ databases">
        <title>Flavobacterium sp. genome.</title>
        <authorList>
            <person name="Jung H.S."/>
            <person name="Baek J.H."/>
            <person name="Jeon C.O."/>
        </authorList>
    </citation>
    <scope>NUCLEOTIDE SEQUENCE</scope>
    <source>
        <strain evidence="2">SE-s28</strain>
    </source>
</reference>
<dbReference type="SUPFAM" id="SSF53756">
    <property type="entry name" value="UDP-Glycosyltransferase/glycogen phosphorylase"/>
    <property type="match status" value="1"/>
</dbReference>
<evidence type="ECO:0000259" key="1">
    <source>
        <dbReference type="Pfam" id="PF13439"/>
    </source>
</evidence>